<dbReference type="AlphaFoldDB" id="A0AAU9TMI9"/>
<dbReference type="EMBL" id="CAKOGL010000005">
    <property type="protein sequence ID" value="CAH2086752.1"/>
    <property type="molecule type" value="Genomic_DNA"/>
</dbReference>
<proteinExistence type="predicted"/>
<protein>
    <submittedName>
        <fullName evidence="1">Uncharacterized protein</fullName>
    </submittedName>
</protein>
<reference evidence="1" key="1">
    <citation type="submission" date="2022-03" db="EMBL/GenBank/DDBJ databases">
        <authorList>
            <person name="Tunstrom K."/>
        </authorList>
    </citation>
    <scope>NUCLEOTIDE SEQUENCE</scope>
</reference>
<keyword evidence="2" id="KW-1185">Reference proteome</keyword>
<evidence type="ECO:0000313" key="2">
    <source>
        <dbReference type="Proteomes" id="UP001153954"/>
    </source>
</evidence>
<organism evidence="1 2">
    <name type="scientific">Euphydryas editha</name>
    <name type="common">Edith's checkerspot</name>
    <dbReference type="NCBI Taxonomy" id="104508"/>
    <lineage>
        <taxon>Eukaryota</taxon>
        <taxon>Metazoa</taxon>
        <taxon>Ecdysozoa</taxon>
        <taxon>Arthropoda</taxon>
        <taxon>Hexapoda</taxon>
        <taxon>Insecta</taxon>
        <taxon>Pterygota</taxon>
        <taxon>Neoptera</taxon>
        <taxon>Endopterygota</taxon>
        <taxon>Lepidoptera</taxon>
        <taxon>Glossata</taxon>
        <taxon>Ditrysia</taxon>
        <taxon>Papilionoidea</taxon>
        <taxon>Nymphalidae</taxon>
        <taxon>Nymphalinae</taxon>
        <taxon>Euphydryas</taxon>
    </lineage>
</organism>
<comment type="caution">
    <text evidence="1">The sequence shown here is derived from an EMBL/GenBank/DDBJ whole genome shotgun (WGS) entry which is preliminary data.</text>
</comment>
<name>A0AAU9TMI9_EUPED</name>
<accession>A0AAU9TMI9</accession>
<sequence>MAQTVRKELRHHPLEEIGWHRLRNGGALISQPDTSFAIGTLVWVSVETHKQILPANVLRLVDSELQGLFHLVLGTPQLMLQGWTRSI</sequence>
<evidence type="ECO:0000313" key="1">
    <source>
        <dbReference type="EMBL" id="CAH2086752.1"/>
    </source>
</evidence>
<dbReference type="Proteomes" id="UP001153954">
    <property type="component" value="Unassembled WGS sequence"/>
</dbReference>
<gene>
    <name evidence="1" type="ORF">EEDITHA_LOCUS3086</name>
</gene>